<dbReference type="InterPro" id="IPR011004">
    <property type="entry name" value="Trimer_LpxA-like_sf"/>
</dbReference>
<protein>
    <submittedName>
        <fullName evidence="1">Phenylacetic acid degradation protein PaaY</fullName>
    </submittedName>
</protein>
<reference evidence="2" key="1">
    <citation type="journal article" date="2019" name="Int. J. Syst. Evol. Microbiol.">
        <title>The Global Catalogue of Microorganisms (GCM) 10K type strain sequencing project: providing services to taxonomists for standard genome sequencing and annotation.</title>
        <authorList>
            <consortium name="The Broad Institute Genomics Platform"/>
            <consortium name="The Broad Institute Genome Sequencing Center for Infectious Disease"/>
            <person name="Wu L."/>
            <person name="Ma J."/>
        </authorList>
    </citation>
    <scope>NUCLEOTIDE SEQUENCE [LARGE SCALE GENOMIC DNA]</scope>
    <source>
        <strain evidence="2">NBRC 100033</strain>
    </source>
</reference>
<dbReference type="EMBL" id="BSOR01000035">
    <property type="protein sequence ID" value="GLR64536.1"/>
    <property type="molecule type" value="Genomic_DNA"/>
</dbReference>
<evidence type="ECO:0000313" key="1">
    <source>
        <dbReference type="EMBL" id="GLR64536.1"/>
    </source>
</evidence>
<accession>A0ABQ5ZWK0</accession>
<sequence length="195" mass="20682">MPCYKIEGVTPVVHPTAYVHPTAVLIGDVHIGPNCYVGPTACLRGDFGRIILKEGANVQDTCVMHAFPGLDAVVEKDGHIGHGAILHGCIVGEDSLVGMNAVVMDGAKIAPRSIVAATAFVKAGFTCEAESLIIGSPAKVHRKLSAEEIAWKQEGTGEYQRLTKRCLATLEECEPLTKAEANRPQVDAGTTQPKQ</sequence>
<proteinExistence type="predicted"/>
<dbReference type="Proteomes" id="UP001156682">
    <property type="component" value="Unassembled WGS sequence"/>
</dbReference>
<dbReference type="SUPFAM" id="SSF51161">
    <property type="entry name" value="Trimeric LpxA-like enzymes"/>
    <property type="match status" value="1"/>
</dbReference>
<dbReference type="CDD" id="cd04745">
    <property type="entry name" value="LbH_paaY_like"/>
    <property type="match status" value="1"/>
</dbReference>
<dbReference type="InterPro" id="IPR050484">
    <property type="entry name" value="Transf_Hexapept/Carb_Anhydrase"/>
</dbReference>
<name>A0ABQ5ZWK0_9GAMM</name>
<dbReference type="Gene3D" id="2.160.10.10">
    <property type="entry name" value="Hexapeptide repeat proteins"/>
    <property type="match status" value="1"/>
</dbReference>
<comment type="caution">
    <text evidence="1">The sequence shown here is derived from an EMBL/GenBank/DDBJ whole genome shotgun (WGS) entry which is preliminary data.</text>
</comment>
<dbReference type="InterPro" id="IPR011974">
    <property type="entry name" value="PaaY"/>
</dbReference>
<dbReference type="NCBIfam" id="TIGR02287">
    <property type="entry name" value="PaaY"/>
    <property type="match status" value="1"/>
</dbReference>
<keyword evidence="2" id="KW-1185">Reference proteome</keyword>
<evidence type="ECO:0000313" key="2">
    <source>
        <dbReference type="Proteomes" id="UP001156682"/>
    </source>
</evidence>
<gene>
    <name evidence="1" type="ORF">GCM10007878_19740</name>
</gene>
<dbReference type="PANTHER" id="PTHR13061:SF29">
    <property type="entry name" value="GAMMA CARBONIC ANHYDRASE-LIKE 1, MITOCHONDRIAL-RELATED"/>
    <property type="match status" value="1"/>
</dbReference>
<organism evidence="1 2">
    <name type="scientific">Marinospirillum insulare</name>
    <dbReference type="NCBI Taxonomy" id="217169"/>
    <lineage>
        <taxon>Bacteria</taxon>
        <taxon>Pseudomonadati</taxon>
        <taxon>Pseudomonadota</taxon>
        <taxon>Gammaproteobacteria</taxon>
        <taxon>Oceanospirillales</taxon>
        <taxon>Oceanospirillaceae</taxon>
        <taxon>Marinospirillum</taxon>
    </lineage>
</organism>
<dbReference type="PANTHER" id="PTHR13061">
    <property type="entry name" value="DYNACTIN SUBUNIT P25"/>
    <property type="match status" value="1"/>
</dbReference>
<dbReference type="RefSeq" id="WP_027851606.1">
    <property type="nucleotide sequence ID" value="NZ_BSOR01000035.1"/>
</dbReference>